<accession>A0ACB7XM43</accession>
<comment type="caution">
    <text evidence="1">The sequence shown here is derived from an EMBL/GenBank/DDBJ whole genome shotgun (WGS) entry which is preliminary data.</text>
</comment>
<reference evidence="1 2" key="1">
    <citation type="journal article" date="2021" name="Hortic Res">
        <title>High-quality reference genome and annotation aids understanding of berry development for evergreen blueberry (Vaccinium darrowii).</title>
        <authorList>
            <person name="Yu J."/>
            <person name="Hulse-Kemp A.M."/>
            <person name="Babiker E."/>
            <person name="Staton M."/>
        </authorList>
    </citation>
    <scope>NUCLEOTIDE SEQUENCE [LARGE SCALE GENOMIC DNA]</scope>
    <source>
        <strain evidence="2">cv. NJ 8807/NJ 8810</strain>
        <tissue evidence="1">Young leaf</tissue>
    </source>
</reference>
<evidence type="ECO:0000313" key="1">
    <source>
        <dbReference type="EMBL" id="KAH7842012.1"/>
    </source>
</evidence>
<gene>
    <name evidence="1" type="ORF">Vadar_000472</name>
</gene>
<dbReference type="EMBL" id="CM037151">
    <property type="protein sequence ID" value="KAH7842012.1"/>
    <property type="molecule type" value="Genomic_DNA"/>
</dbReference>
<sequence>MAEKILLDVAGNILSSLGSYASQEIGLALGVKEELRKMENNVSTIKNILLDAQERQMSNLAIREWLQRLKLILYDADDLLDEVATKTKIRQGESLVKKVHYFFTSSNPLLFSYVVGRKFKDVGKRLDEIVLQMHDFQFVVKLVERPIEDRREETSSMMNTPTMIVGREDDKNNLVRLLLSSCYEENIPIIPIVGMGGLGGDGVDSSCINGGLDQLQNRVRNMLGGTNFLLVFDDVWNEDRVKWKILEDCFITLPRGSKVVVTTRSDMVASIVRTTTVKPYKLEGIGHLSCLRELVLDGCSALVSLPAGFRHLTSLERLEINSCVCFDFSNDDFKGLISLKKLQVNNLPRMVNLPKGIQDAAASLTHLEIIGCANFTSPSEFILPNLLSLQSLRISHCPEVRSLPEGMQRLINLHCLSIVRCNLLSSSSYEGGEDWPKVAHIPCIELSFEPPNPIFAFYYKVFRVAVLPFILMIVGLFLWWCLSRYDDYNVYYNMAVVFSLHSVGILICLVHYV</sequence>
<protein>
    <submittedName>
        <fullName evidence="1">Uncharacterized protein</fullName>
    </submittedName>
</protein>
<name>A0ACB7XM43_9ERIC</name>
<organism evidence="1 2">
    <name type="scientific">Vaccinium darrowii</name>
    <dbReference type="NCBI Taxonomy" id="229202"/>
    <lineage>
        <taxon>Eukaryota</taxon>
        <taxon>Viridiplantae</taxon>
        <taxon>Streptophyta</taxon>
        <taxon>Embryophyta</taxon>
        <taxon>Tracheophyta</taxon>
        <taxon>Spermatophyta</taxon>
        <taxon>Magnoliopsida</taxon>
        <taxon>eudicotyledons</taxon>
        <taxon>Gunneridae</taxon>
        <taxon>Pentapetalae</taxon>
        <taxon>asterids</taxon>
        <taxon>Ericales</taxon>
        <taxon>Ericaceae</taxon>
        <taxon>Vaccinioideae</taxon>
        <taxon>Vaccinieae</taxon>
        <taxon>Vaccinium</taxon>
    </lineage>
</organism>
<proteinExistence type="predicted"/>
<dbReference type="Proteomes" id="UP000828048">
    <property type="component" value="Chromosome 1"/>
</dbReference>
<keyword evidence="2" id="KW-1185">Reference proteome</keyword>
<evidence type="ECO:0000313" key="2">
    <source>
        <dbReference type="Proteomes" id="UP000828048"/>
    </source>
</evidence>